<evidence type="ECO:0000313" key="5">
    <source>
        <dbReference type="EMBL" id="VEN73469.1"/>
    </source>
</evidence>
<evidence type="ECO:0000256" key="1">
    <source>
        <dbReference type="ARBA" id="ARBA00022723"/>
    </source>
</evidence>
<proteinExistence type="predicted"/>
<protein>
    <submittedName>
        <fullName evidence="5">4Fe-4S ferredoxin</fullName>
    </submittedName>
</protein>
<organism evidence="5">
    <name type="scientific">uncultured Desulfobacteraceae bacterium</name>
    <dbReference type="NCBI Taxonomy" id="218296"/>
    <lineage>
        <taxon>Bacteria</taxon>
        <taxon>Pseudomonadati</taxon>
        <taxon>Thermodesulfobacteriota</taxon>
        <taxon>Desulfobacteria</taxon>
        <taxon>Desulfobacterales</taxon>
        <taxon>Desulfobacteraceae</taxon>
        <taxon>environmental samples</taxon>
    </lineage>
</organism>
<feature type="domain" description="4Fe-4S ferredoxin-type" evidence="4">
    <location>
        <begin position="263"/>
        <end position="292"/>
    </location>
</feature>
<accession>A0A484HG46</accession>
<feature type="domain" description="4Fe-4S ferredoxin-type" evidence="4">
    <location>
        <begin position="297"/>
        <end position="326"/>
    </location>
</feature>
<dbReference type="EMBL" id="CAACVI010000010">
    <property type="protein sequence ID" value="VEN73469.1"/>
    <property type="molecule type" value="Genomic_DNA"/>
</dbReference>
<sequence length="334" mass="36946">MTQTIYDQMTEKIMLTGSKIIPEIFKMLADEDEAALLMAMPGTPEQLAEKTQKPLEAVEAMCRDLYRKGAAFKSFKGGETGYKMARDPIQFHDGTILWPEAPPKFLDLWQTFMEKEWPDFARLAAQFFPRPVTRVVPVGKSIDSGKQRILDADSVDKIIETADALAVTRCTCRVIAHKCDKPLEVCLQVNNAARYTLDRGTGREISKSEALDILRRCEEEGLVHVTMNKAHVGHFICNCCECCCQAMPLVISEGLAICDPSRYRAEIDPAACQLCGTCQDRCMFNAIVESRTDTGEAAMKADPDKCMGCGLCHTACPEGAVSLVETRAGDFIPV</sequence>
<dbReference type="PROSITE" id="PS51379">
    <property type="entry name" value="4FE4S_FER_2"/>
    <property type="match status" value="2"/>
</dbReference>
<keyword evidence="2" id="KW-0408">Iron</keyword>
<evidence type="ECO:0000259" key="4">
    <source>
        <dbReference type="PROSITE" id="PS51379"/>
    </source>
</evidence>
<dbReference type="Pfam" id="PF00037">
    <property type="entry name" value="Fer4"/>
    <property type="match status" value="1"/>
</dbReference>
<dbReference type="InterPro" id="IPR017896">
    <property type="entry name" value="4Fe4S_Fe-S-bd"/>
</dbReference>
<dbReference type="SUPFAM" id="SSF54862">
    <property type="entry name" value="4Fe-4S ferredoxins"/>
    <property type="match status" value="1"/>
</dbReference>
<keyword evidence="3" id="KW-0411">Iron-sulfur</keyword>
<dbReference type="Gene3D" id="3.30.70.20">
    <property type="match status" value="1"/>
</dbReference>
<evidence type="ECO:0000256" key="3">
    <source>
        <dbReference type="ARBA" id="ARBA00023014"/>
    </source>
</evidence>
<evidence type="ECO:0000256" key="2">
    <source>
        <dbReference type="ARBA" id="ARBA00023004"/>
    </source>
</evidence>
<dbReference type="InterPro" id="IPR017900">
    <property type="entry name" value="4Fe4S_Fe_S_CS"/>
</dbReference>
<dbReference type="GO" id="GO:0051536">
    <property type="term" value="F:iron-sulfur cluster binding"/>
    <property type="evidence" value="ECO:0007669"/>
    <property type="project" value="UniProtKB-KW"/>
</dbReference>
<reference evidence="5" key="1">
    <citation type="submission" date="2019-01" db="EMBL/GenBank/DDBJ databases">
        <authorList>
            <consortium name="Genoscope - CEA"/>
            <person name="William W."/>
        </authorList>
    </citation>
    <scope>NUCLEOTIDE SEQUENCE</scope>
    <source>
        <strain evidence="5">CR-1</strain>
    </source>
</reference>
<name>A0A484HG46_9BACT</name>
<gene>
    <name evidence="5" type="ORF">EPICR_180023</name>
</gene>
<dbReference type="AlphaFoldDB" id="A0A484HG46"/>
<dbReference type="GO" id="GO:0046872">
    <property type="term" value="F:metal ion binding"/>
    <property type="evidence" value="ECO:0007669"/>
    <property type="project" value="UniProtKB-KW"/>
</dbReference>
<keyword evidence="1" id="KW-0479">Metal-binding</keyword>
<dbReference type="PROSITE" id="PS00198">
    <property type="entry name" value="4FE4S_FER_1"/>
    <property type="match status" value="1"/>
</dbReference>